<gene>
    <name evidence="3" type="ORF">ACFPIJ_31200</name>
</gene>
<dbReference type="Proteomes" id="UP001595912">
    <property type="component" value="Unassembled WGS sequence"/>
</dbReference>
<reference evidence="4" key="1">
    <citation type="journal article" date="2019" name="Int. J. Syst. Evol. Microbiol.">
        <title>The Global Catalogue of Microorganisms (GCM) 10K type strain sequencing project: providing services to taxonomists for standard genome sequencing and annotation.</title>
        <authorList>
            <consortium name="The Broad Institute Genomics Platform"/>
            <consortium name="The Broad Institute Genome Sequencing Center for Infectious Disease"/>
            <person name="Wu L."/>
            <person name="Ma J."/>
        </authorList>
    </citation>
    <scope>NUCLEOTIDE SEQUENCE [LARGE SCALE GENOMIC DNA]</scope>
    <source>
        <strain evidence="4">CGMCC 4.7152</strain>
    </source>
</reference>
<feature type="region of interest" description="Disordered" evidence="1">
    <location>
        <begin position="225"/>
        <end position="251"/>
    </location>
</feature>
<keyword evidence="4" id="KW-1185">Reference proteome</keyword>
<feature type="transmembrane region" description="Helical" evidence="2">
    <location>
        <begin position="16"/>
        <end position="40"/>
    </location>
</feature>
<feature type="transmembrane region" description="Helical" evidence="2">
    <location>
        <begin position="102"/>
        <end position="132"/>
    </location>
</feature>
<evidence type="ECO:0000313" key="3">
    <source>
        <dbReference type="EMBL" id="MFC5002287.1"/>
    </source>
</evidence>
<sequence length="251" mass="25906">MTVDAARPPRPAQVTVAFWLQLASAALLLGIVGVAIAHAVHFDGAISRAAALVPDADPREVSDERSANVVGTLFVGVPALLLAAWLAVTARPVLRGSNVARIFVFVAGGGQLLLAATQVCGGILLLPLAFAFSGDEDVIVDDGVSWEESGFQDALYNSSGLFTEVFFLSGFVVALLVLTLSGAVVLLLALPPANRYFVPRAAAPAWPAFPGRPMPYVICPDPSAHFPRPEPPAGPPAPPEPPAAPAPPDGA</sequence>
<organism evidence="3 4">
    <name type="scientific">Dactylosporangium cerinum</name>
    <dbReference type="NCBI Taxonomy" id="1434730"/>
    <lineage>
        <taxon>Bacteria</taxon>
        <taxon>Bacillati</taxon>
        <taxon>Actinomycetota</taxon>
        <taxon>Actinomycetes</taxon>
        <taxon>Micromonosporales</taxon>
        <taxon>Micromonosporaceae</taxon>
        <taxon>Dactylosporangium</taxon>
    </lineage>
</organism>
<protein>
    <recommendedName>
        <fullName evidence="5">DNA translocase FtsK 4TM region domain-containing protein</fullName>
    </recommendedName>
</protein>
<dbReference type="RefSeq" id="WP_380120223.1">
    <property type="nucleotide sequence ID" value="NZ_JBHSIU010000041.1"/>
</dbReference>
<evidence type="ECO:0000256" key="1">
    <source>
        <dbReference type="SAM" id="MobiDB-lite"/>
    </source>
</evidence>
<keyword evidence="2" id="KW-0472">Membrane</keyword>
<feature type="compositionally biased region" description="Pro residues" evidence="1">
    <location>
        <begin position="229"/>
        <end position="251"/>
    </location>
</feature>
<evidence type="ECO:0000313" key="4">
    <source>
        <dbReference type="Proteomes" id="UP001595912"/>
    </source>
</evidence>
<feature type="transmembrane region" description="Helical" evidence="2">
    <location>
        <begin position="165"/>
        <end position="190"/>
    </location>
</feature>
<dbReference type="EMBL" id="JBHSIU010000041">
    <property type="protein sequence ID" value="MFC5002287.1"/>
    <property type="molecule type" value="Genomic_DNA"/>
</dbReference>
<keyword evidence="2" id="KW-0812">Transmembrane</keyword>
<accession>A0ABV9W1R7</accession>
<proteinExistence type="predicted"/>
<feature type="transmembrane region" description="Helical" evidence="2">
    <location>
        <begin position="69"/>
        <end position="90"/>
    </location>
</feature>
<evidence type="ECO:0000256" key="2">
    <source>
        <dbReference type="SAM" id="Phobius"/>
    </source>
</evidence>
<comment type="caution">
    <text evidence="3">The sequence shown here is derived from an EMBL/GenBank/DDBJ whole genome shotgun (WGS) entry which is preliminary data.</text>
</comment>
<evidence type="ECO:0008006" key="5">
    <source>
        <dbReference type="Google" id="ProtNLM"/>
    </source>
</evidence>
<keyword evidence="2" id="KW-1133">Transmembrane helix</keyword>
<name>A0ABV9W1R7_9ACTN</name>